<dbReference type="Proteomes" id="UP001223214">
    <property type="component" value="Unassembled WGS sequence"/>
</dbReference>
<sequence>MKKTISVGDKTSHGGTVLTGSSVVTIDGKAVARKSDQVSCPEHGVNSITEGDEKHCDNGLAIALEGHRCACGAILISNGSRVIKE</sequence>
<dbReference type="Gene3D" id="2.60.200.60">
    <property type="match status" value="1"/>
</dbReference>
<dbReference type="Pfam" id="PF05488">
    <property type="entry name" value="PAAR_motif"/>
    <property type="match status" value="1"/>
</dbReference>
<dbReference type="CDD" id="cd14744">
    <property type="entry name" value="PAAR_CT_2"/>
    <property type="match status" value="1"/>
</dbReference>
<organism evidence="1 2">
    <name type="scientific">Lelliottia wanjuensis</name>
    <dbReference type="NCBI Taxonomy" id="3050585"/>
    <lineage>
        <taxon>Bacteria</taxon>
        <taxon>Pseudomonadati</taxon>
        <taxon>Pseudomonadota</taxon>
        <taxon>Gammaproteobacteria</taxon>
        <taxon>Enterobacterales</taxon>
        <taxon>Enterobacteriaceae</taxon>
        <taxon>Lelliottia</taxon>
    </lineage>
</organism>
<reference evidence="1 2" key="1">
    <citation type="submission" date="2023-06" db="EMBL/GenBank/DDBJ databases">
        <title>Identification and characterization of antibiotic-resistant Gram-negative bacteria.</title>
        <authorList>
            <person name="Cho G.-S."/>
            <person name="Lee J."/>
            <person name="Tai E."/>
            <person name="Jeong S."/>
            <person name="Kim I."/>
            <person name="Kim B.-E."/>
            <person name="Jeong M.-I."/>
            <person name="Oh K.-K."/>
            <person name="Franz C.M.A.P."/>
        </authorList>
    </citation>
    <scope>NUCLEOTIDE SEQUENCE [LARGE SCALE GENOMIC DNA]</scope>
    <source>
        <strain evidence="1 2">V106_12</strain>
    </source>
</reference>
<evidence type="ECO:0000313" key="2">
    <source>
        <dbReference type="Proteomes" id="UP001223214"/>
    </source>
</evidence>
<keyword evidence="2" id="KW-1185">Reference proteome</keyword>
<dbReference type="AlphaFoldDB" id="A0AAP4FTB4"/>
<dbReference type="RefSeq" id="WP_285149867.1">
    <property type="nucleotide sequence ID" value="NZ_JASSOM010000061.1"/>
</dbReference>
<dbReference type="EMBL" id="JASSOM010000061">
    <property type="protein sequence ID" value="MDK9364713.1"/>
    <property type="molecule type" value="Genomic_DNA"/>
</dbReference>
<evidence type="ECO:0000313" key="1">
    <source>
        <dbReference type="EMBL" id="MDK9364713.1"/>
    </source>
</evidence>
<name>A0AAP4FTB4_9ENTR</name>
<protein>
    <submittedName>
        <fullName evidence="1">PAAR domain-containing protein</fullName>
    </submittedName>
</protein>
<dbReference type="InterPro" id="IPR008727">
    <property type="entry name" value="PAAR_motif"/>
</dbReference>
<gene>
    <name evidence="1" type="ORF">QQF32_16065</name>
</gene>
<proteinExistence type="predicted"/>
<comment type="caution">
    <text evidence="1">The sequence shown here is derived from an EMBL/GenBank/DDBJ whole genome shotgun (WGS) entry which is preliminary data.</text>
</comment>
<accession>A0AAP4FTB4</accession>